<dbReference type="AlphaFoldDB" id="A0A4Y2BT01"/>
<keyword evidence="5" id="KW-1185">Reference proteome</keyword>
<comment type="caution">
    <text evidence="2">Lacks conserved residue(s) required for the propagation of feature annotation.</text>
</comment>
<proteinExistence type="predicted"/>
<dbReference type="Pfam" id="PF00084">
    <property type="entry name" value="Sushi"/>
    <property type="match status" value="1"/>
</dbReference>
<dbReference type="InterPro" id="IPR035976">
    <property type="entry name" value="Sushi/SCR/CCP_sf"/>
</dbReference>
<evidence type="ECO:0000313" key="4">
    <source>
        <dbReference type="EMBL" id="GBL94819.1"/>
    </source>
</evidence>
<evidence type="ECO:0000259" key="3">
    <source>
        <dbReference type="PROSITE" id="PS50923"/>
    </source>
</evidence>
<evidence type="ECO:0000256" key="1">
    <source>
        <dbReference type="ARBA" id="ARBA00023157"/>
    </source>
</evidence>
<evidence type="ECO:0000256" key="2">
    <source>
        <dbReference type="PROSITE-ProRule" id="PRU00302"/>
    </source>
</evidence>
<protein>
    <recommendedName>
        <fullName evidence="3">Sushi domain-containing protein</fullName>
    </recommendedName>
</protein>
<dbReference type="CDD" id="cd00033">
    <property type="entry name" value="CCP"/>
    <property type="match status" value="1"/>
</dbReference>
<feature type="disulfide bond" evidence="2">
    <location>
        <begin position="121"/>
        <end position="148"/>
    </location>
</feature>
<reference evidence="4 5" key="1">
    <citation type="journal article" date="2019" name="Sci. Rep.">
        <title>Orb-weaving spider Araneus ventricosus genome elucidates the spidroin gene catalogue.</title>
        <authorList>
            <person name="Kono N."/>
            <person name="Nakamura H."/>
            <person name="Ohtoshi R."/>
            <person name="Moran D.A.P."/>
            <person name="Shinohara A."/>
            <person name="Yoshida Y."/>
            <person name="Fujiwara M."/>
            <person name="Mori M."/>
            <person name="Tomita M."/>
            <person name="Arakawa K."/>
        </authorList>
    </citation>
    <scope>NUCLEOTIDE SEQUENCE [LARGE SCALE GENOMIC DNA]</scope>
</reference>
<gene>
    <name evidence="4" type="ORF">AVEN_197505_1</name>
</gene>
<dbReference type="SMART" id="SM00032">
    <property type="entry name" value="CCP"/>
    <property type="match status" value="1"/>
</dbReference>
<keyword evidence="1 2" id="KW-1015">Disulfide bond</keyword>
<keyword evidence="2" id="KW-0768">Sushi</keyword>
<dbReference type="Gene3D" id="2.10.70.10">
    <property type="entry name" value="Complement Module, domain 1"/>
    <property type="match status" value="1"/>
</dbReference>
<dbReference type="OrthoDB" id="406096at2759"/>
<comment type="caution">
    <text evidence="4">The sequence shown here is derived from an EMBL/GenBank/DDBJ whole genome shotgun (WGS) entry which is preliminary data.</text>
</comment>
<feature type="domain" description="Sushi" evidence="3">
    <location>
        <begin position="88"/>
        <end position="150"/>
    </location>
</feature>
<dbReference type="InterPro" id="IPR000436">
    <property type="entry name" value="Sushi_SCR_CCP_dom"/>
</dbReference>
<dbReference type="SUPFAM" id="SSF57535">
    <property type="entry name" value="Complement control module/SCR domain"/>
    <property type="match status" value="1"/>
</dbReference>
<sequence length="157" mass="18128">MLSHLRSWRQRVDDLKRNEVGGHRRLQINQCAGSEQPLALGNVGQTESHVFLRDPPQRIKTPSTCVLHHLYIYSIIMIFLNLLLEQKVFCRYPDLSPNSRLITSSSRDRMFPPRMQLLYVCNEGYNTRDPLVIQCMLSGQWSSPPPTCTSIFSPRSK</sequence>
<name>A0A4Y2BT01_ARAVE</name>
<dbReference type="EMBL" id="BGPR01000106">
    <property type="protein sequence ID" value="GBL94819.1"/>
    <property type="molecule type" value="Genomic_DNA"/>
</dbReference>
<organism evidence="4 5">
    <name type="scientific">Araneus ventricosus</name>
    <name type="common">Orbweaver spider</name>
    <name type="synonym">Epeira ventricosa</name>
    <dbReference type="NCBI Taxonomy" id="182803"/>
    <lineage>
        <taxon>Eukaryota</taxon>
        <taxon>Metazoa</taxon>
        <taxon>Ecdysozoa</taxon>
        <taxon>Arthropoda</taxon>
        <taxon>Chelicerata</taxon>
        <taxon>Arachnida</taxon>
        <taxon>Araneae</taxon>
        <taxon>Araneomorphae</taxon>
        <taxon>Entelegynae</taxon>
        <taxon>Araneoidea</taxon>
        <taxon>Araneidae</taxon>
        <taxon>Araneus</taxon>
    </lineage>
</organism>
<evidence type="ECO:0000313" key="5">
    <source>
        <dbReference type="Proteomes" id="UP000499080"/>
    </source>
</evidence>
<accession>A0A4Y2BT01</accession>
<dbReference type="PROSITE" id="PS50923">
    <property type="entry name" value="SUSHI"/>
    <property type="match status" value="1"/>
</dbReference>
<dbReference type="Proteomes" id="UP000499080">
    <property type="component" value="Unassembled WGS sequence"/>
</dbReference>